<gene>
    <name evidence="2" type="ORF">LS48_08555</name>
</gene>
<dbReference type="Pfam" id="PF18925">
    <property type="entry name" value="DUF5675"/>
    <property type="match status" value="1"/>
</dbReference>
<feature type="domain" description="DUF5675" evidence="1">
    <location>
        <begin position="5"/>
        <end position="114"/>
    </location>
</feature>
<dbReference type="EMBL" id="JRWG01000004">
    <property type="protein sequence ID" value="KXN99106.1"/>
    <property type="molecule type" value="Genomic_DNA"/>
</dbReference>
<dbReference type="RefSeq" id="WP_062621980.1">
    <property type="nucleotide sequence ID" value="NZ_JRWG01000004.1"/>
</dbReference>
<proteinExistence type="predicted"/>
<evidence type="ECO:0000259" key="1">
    <source>
        <dbReference type="Pfam" id="PF18925"/>
    </source>
</evidence>
<dbReference type="OrthoDB" id="707810at2"/>
<reference evidence="3" key="1">
    <citation type="submission" date="2014-10" db="EMBL/GenBank/DDBJ databases">
        <title>Genome sequencing of Vitellibacter sp. D-24.</title>
        <authorList>
            <person name="Thevarajoo S."/>
            <person name="Selvaratnam C."/>
            <person name="Goh K.M."/>
            <person name="Chong C.S."/>
        </authorList>
    </citation>
    <scope>NUCLEOTIDE SEQUENCE [LARGE SCALE GENOMIC DNA]</scope>
    <source>
        <strain evidence="3">D-24</strain>
    </source>
</reference>
<reference evidence="2 3" key="2">
    <citation type="journal article" date="2016" name="Int. J. Syst. Evol. Microbiol.">
        <title>Vitellibacter aquimaris sp. nov., a marine bacterium isolated from seawater.</title>
        <authorList>
            <person name="Thevarajoo S."/>
            <person name="Selvaratnam C."/>
            <person name="Goh K.M."/>
            <person name="Hong K.W."/>
            <person name="Chan X.Y."/>
            <person name="Chan K.G."/>
            <person name="Chong C.S."/>
        </authorList>
    </citation>
    <scope>NUCLEOTIDE SEQUENCE [LARGE SCALE GENOMIC DNA]</scope>
    <source>
        <strain evidence="2 3">D-24</strain>
    </source>
</reference>
<organism evidence="2 3">
    <name type="scientific">Aequorivita aquimaris</name>
    <dbReference type="NCBI Taxonomy" id="1548749"/>
    <lineage>
        <taxon>Bacteria</taxon>
        <taxon>Pseudomonadati</taxon>
        <taxon>Bacteroidota</taxon>
        <taxon>Flavobacteriia</taxon>
        <taxon>Flavobacteriales</taxon>
        <taxon>Flavobacteriaceae</taxon>
        <taxon>Aequorivita</taxon>
    </lineage>
</organism>
<dbReference type="Proteomes" id="UP000070138">
    <property type="component" value="Unassembled WGS sequence"/>
</dbReference>
<dbReference type="InterPro" id="IPR043732">
    <property type="entry name" value="DUF5675"/>
</dbReference>
<protein>
    <recommendedName>
        <fullName evidence="1">DUF5675 domain-containing protein</fullName>
    </recommendedName>
</protein>
<name>A0A137RHY6_9FLAO</name>
<dbReference type="STRING" id="1548749.LS48_08555"/>
<evidence type="ECO:0000313" key="3">
    <source>
        <dbReference type="Proteomes" id="UP000070138"/>
    </source>
</evidence>
<comment type="caution">
    <text evidence="2">The sequence shown here is derived from an EMBL/GenBank/DDBJ whole genome shotgun (WGS) entry which is preliminary data.</text>
</comment>
<evidence type="ECO:0000313" key="2">
    <source>
        <dbReference type="EMBL" id="KXN99106.1"/>
    </source>
</evidence>
<accession>A0A137RHY6</accession>
<keyword evidence="3" id="KW-1185">Reference proteome</keyword>
<dbReference type="AlphaFoldDB" id="A0A137RHY6"/>
<sequence>MELVLTRVYKRGGTNGTLTLNGHFVCFTIELPWKENKQNSSCIPEGNYELRSRTSTKFHNHLEILDVQNRSYILIHPANNAITQLRGCIAPVNLLTGIGTGINSKLALQKLLSLYHQARDKNEKVILNINSNRYEYLKQIQKSYS</sequence>